<evidence type="ECO:0000313" key="1">
    <source>
        <dbReference type="EMBL" id="ETP36554.1"/>
    </source>
</evidence>
<sequence>MERHVQWRRLTAHSSFSEPFAAASLRWPLRLSVMIQYTKTHPCVGTYILKQKFWLVTNLQRPFDEEITIEFRLQPLDSRWIFAASNSRALLQPARVSNVRSAGLNNVASEVELHQSRRFSGEASKSVRCTVLSSGAVNWDCSTCSGSNFFSTRCWRCALHG</sequence>
<protein>
    <submittedName>
        <fullName evidence="1">Uncharacterized protein</fullName>
    </submittedName>
</protein>
<organism evidence="1 2">
    <name type="scientific">Phytophthora nicotianae P10297</name>
    <dbReference type="NCBI Taxonomy" id="1317064"/>
    <lineage>
        <taxon>Eukaryota</taxon>
        <taxon>Sar</taxon>
        <taxon>Stramenopiles</taxon>
        <taxon>Oomycota</taxon>
        <taxon>Peronosporomycetes</taxon>
        <taxon>Peronosporales</taxon>
        <taxon>Peronosporaceae</taxon>
        <taxon>Phytophthora</taxon>
    </lineage>
</organism>
<dbReference type="EMBL" id="ANIY01003291">
    <property type="protein sequence ID" value="ETP36554.1"/>
    <property type="molecule type" value="Genomic_DNA"/>
</dbReference>
<dbReference type="AlphaFoldDB" id="W2YQU0"/>
<reference evidence="1 2" key="1">
    <citation type="submission" date="2013-11" db="EMBL/GenBank/DDBJ databases">
        <title>The Genome Sequence of Phytophthora parasitica P10297.</title>
        <authorList>
            <consortium name="The Broad Institute Genomics Platform"/>
            <person name="Russ C."/>
            <person name="Tyler B."/>
            <person name="Panabieres F."/>
            <person name="Shan W."/>
            <person name="Tripathy S."/>
            <person name="Grunwald N."/>
            <person name="Machado M."/>
            <person name="Johnson C.S."/>
            <person name="Walker B."/>
            <person name="Young S.K."/>
            <person name="Zeng Q."/>
            <person name="Gargeya S."/>
            <person name="Fitzgerald M."/>
            <person name="Haas B."/>
            <person name="Abouelleil A."/>
            <person name="Allen A.W."/>
            <person name="Alvarado L."/>
            <person name="Arachchi H.M."/>
            <person name="Berlin A.M."/>
            <person name="Chapman S.B."/>
            <person name="Gainer-Dewar J."/>
            <person name="Goldberg J."/>
            <person name="Griggs A."/>
            <person name="Gujja S."/>
            <person name="Hansen M."/>
            <person name="Howarth C."/>
            <person name="Imamovic A."/>
            <person name="Ireland A."/>
            <person name="Larimer J."/>
            <person name="McCowan C."/>
            <person name="Murphy C."/>
            <person name="Pearson M."/>
            <person name="Poon T.W."/>
            <person name="Priest M."/>
            <person name="Roberts A."/>
            <person name="Saif S."/>
            <person name="Shea T."/>
            <person name="Sisk P."/>
            <person name="Sykes S."/>
            <person name="Wortman J."/>
            <person name="Nusbaum C."/>
            <person name="Birren B."/>
        </authorList>
    </citation>
    <scope>NUCLEOTIDE SEQUENCE [LARGE SCALE GENOMIC DNA]</scope>
    <source>
        <strain evidence="1 2">P10297</strain>
    </source>
</reference>
<accession>W2YQU0</accession>
<gene>
    <name evidence="1" type="ORF">F442_15533</name>
</gene>
<evidence type="ECO:0000313" key="2">
    <source>
        <dbReference type="Proteomes" id="UP000018948"/>
    </source>
</evidence>
<comment type="caution">
    <text evidence="1">The sequence shown here is derived from an EMBL/GenBank/DDBJ whole genome shotgun (WGS) entry which is preliminary data.</text>
</comment>
<dbReference type="Proteomes" id="UP000018948">
    <property type="component" value="Unassembled WGS sequence"/>
</dbReference>
<proteinExistence type="predicted"/>
<name>W2YQU0_PHYNI</name>